<keyword evidence="2" id="KW-1185">Reference proteome</keyword>
<accession>A0AAE0ZJC7</accession>
<dbReference type="Proteomes" id="UP001283361">
    <property type="component" value="Unassembled WGS sequence"/>
</dbReference>
<organism evidence="1 2">
    <name type="scientific">Elysia crispata</name>
    <name type="common">lettuce slug</name>
    <dbReference type="NCBI Taxonomy" id="231223"/>
    <lineage>
        <taxon>Eukaryota</taxon>
        <taxon>Metazoa</taxon>
        <taxon>Spiralia</taxon>
        <taxon>Lophotrochozoa</taxon>
        <taxon>Mollusca</taxon>
        <taxon>Gastropoda</taxon>
        <taxon>Heterobranchia</taxon>
        <taxon>Euthyneura</taxon>
        <taxon>Panpulmonata</taxon>
        <taxon>Sacoglossa</taxon>
        <taxon>Placobranchoidea</taxon>
        <taxon>Plakobranchidae</taxon>
        <taxon>Elysia</taxon>
    </lineage>
</organism>
<name>A0AAE0ZJC7_9GAST</name>
<reference evidence="1" key="1">
    <citation type="journal article" date="2023" name="G3 (Bethesda)">
        <title>A reference genome for the long-term kleptoplast-retaining sea slug Elysia crispata morphotype clarki.</title>
        <authorList>
            <person name="Eastman K.E."/>
            <person name="Pendleton A.L."/>
            <person name="Shaikh M.A."/>
            <person name="Suttiyut T."/>
            <person name="Ogas R."/>
            <person name="Tomko P."/>
            <person name="Gavelis G."/>
            <person name="Widhalm J.R."/>
            <person name="Wisecaver J.H."/>
        </authorList>
    </citation>
    <scope>NUCLEOTIDE SEQUENCE</scope>
    <source>
        <strain evidence="1">ECLA1</strain>
    </source>
</reference>
<dbReference type="AlphaFoldDB" id="A0AAE0ZJC7"/>
<protein>
    <submittedName>
        <fullName evidence="1">Uncharacterized protein</fullName>
    </submittedName>
</protein>
<evidence type="ECO:0000313" key="2">
    <source>
        <dbReference type="Proteomes" id="UP001283361"/>
    </source>
</evidence>
<gene>
    <name evidence="1" type="ORF">RRG08_036138</name>
</gene>
<evidence type="ECO:0000313" key="1">
    <source>
        <dbReference type="EMBL" id="KAK3770388.1"/>
    </source>
</evidence>
<comment type="caution">
    <text evidence="1">The sequence shown here is derived from an EMBL/GenBank/DDBJ whole genome shotgun (WGS) entry which is preliminary data.</text>
</comment>
<sequence>MERPVITQLLRSTARGRGSWGCGTQRPVVNTTLVGAVLTEAGARKIMHLQRCSLANHNHQGCAADHVLLLTGDNAGNLQLQETLTITEDWVCALARMWKYESLRVAVYNGSMCFSPLDFLPNTIIIWVLWYMHAIMIRFDDQILIQQARQFLILSRVKMSGSGTLALRGVSHIHTHHCNNSRTDTSYHRRRGDKDVRTKLANRDDGPISGLLLLSSRQALSVFRLVSALSSLGAKFSLSRRKLKVAGEFNEKGQRLRRQGRSKPEVNITRSDRKLLAMSPLKRPAVFFSGANTTQAREFLSGRHCWERVIKGPGLRGVKYVRLSSKQSCLRTGCECGTRPTVKDQVGRLTRWRLHDACGGFTFNGQAQTAI</sequence>
<dbReference type="EMBL" id="JAWDGP010003850">
    <property type="protein sequence ID" value="KAK3770388.1"/>
    <property type="molecule type" value="Genomic_DNA"/>
</dbReference>
<proteinExistence type="predicted"/>